<protein>
    <submittedName>
        <fullName evidence="3">Uncharacterized protein</fullName>
    </submittedName>
</protein>
<dbReference type="AlphaFoldDB" id="A0A1C3Y9U4"/>
<dbReference type="STRING" id="1138170.GA0061105_11642"/>
<gene>
    <name evidence="3" type="ORF">GA0061105_11642</name>
</gene>
<evidence type="ECO:0000313" key="3">
    <source>
        <dbReference type="EMBL" id="SCB61238.1"/>
    </source>
</evidence>
<keyword evidence="2" id="KW-0812">Transmembrane</keyword>
<keyword evidence="2" id="KW-0472">Membrane</keyword>
<dbReference type="Proteomes" id="UP000198723">
    <property type="component" value="Unassembled WGS sequence"/>
</dbReference>
<proteinExistence type="predicted"/>
<feature type="region of interest" description="Disordered" evidence="1">
    <location>
        <begin position="21"/>
        <end position="48"/>
    </location>
</feature>
<evidence type="ECO:0000256" key="1">
    <source>
        <dbReference type="SAM" id="MobiDB-lite"/>
    </source>
</evidence>
<keyword evidence="2" id="KW-1133">Transmembrane helix</keyword>
<name>A0A1C3Y9U4_9HYPH</name>
<accession>A0A1C3Y9U4</accession>
<feature type="compositionally biased region" description="Polar residues" evidence="1">
    <location>
        <begin position="21"/>
        <end position="42"/>
    </location>
</feature>
<sequence length="947" mass="100265">MSSIAPASSDIDTVSFLRLNANSDPKSENSTSQGKTTSTTVKKASPFASDGTTTAALTIFSSISAQTSSPKFVSLAATSNGTSRPTAPIQPVIDLLFNSDFMSEINQGFMEGLKDKDKSFESIDVVKNPHNYTAEQKLIMYLDLLQTKATFGQYKDSLGDNQRGIYNDQEILKDLDKSIAILGSDPDVNSLMTEKALKAFKLIFSGYRVAPPDTNKDASEIINDTITRDEKMKDLRTKVEDAFERDIVNGGLLNDGLKSGKDVTTILKEYNAALGFYSMVLPDDFVKQRSAIADKTYAEFFDKNVLPTISDPTTALDGLIRMGLAGNKTERELKGLGSILPVMDFDQSLGLGGSLFPDLKIDLDGLKKVAASEFGSTVPNNITHLFNPTIQAMANQFYGSDSPEVRDQFKADVKALLGPLLDKVGAGEIGIGDLAGNLERLTSRLSAPGGKEVLGYRHAVQTALEGLVMGASLVSKLPANAEWDKSVSPLPSSNLASYSFNDVMAAIMIGTGLAGKGIAANGSDGGRFFAGSGGDAWIAERMFATKDNGWSKTIQSLDLPYIDSEYLTSSLKDMGLSMSGLMKTLMPGTDVIDPIIVDGKTAEEAIKKIIAPSLDALAETLFKGNADAMAQYKTNFTTIFTALWATMRPGGSVETIKADLAKLIDKTATAAPAGVDPVKYKAALSSGVMSVLTASRSIYAGLNMTSPTWDSIGIVVLHALGALAHMGSALGSAIKASNFSLLDGISSLVGVSDELARAQRSVLSAFFKNTGTTVGAVAGVAWLPVEYYQFLQGLTSGKGDPVDLIFMGIGTAADTVGAIEGIAGVANMLVNSTFLGRTGATVALVSGGFSLAFAVACAVSWAAWAGFAIYQSIKQEKAFHKQTDMMNDMLKRTVNDTVGIYAKTGPIVGAKGGVAPAPRDPEQRELTPENWDAIIADIEKRRGTAVG</sequence>
<organism evidence="3 4">
    <name type="scientific">Rhizobium aethiopicum</name>
    <dbReference type="NCBI Taxonomy" id="1138170"/>
    <lineage>
        <taxon>Bacteria</taxon>
        <taxon>Pseudomonadati</taxon>
        <taxon>Pseudomonadota</taxon>
        <taxon>Alphaproteobacteria</taxon>
        <taxon>Hyphomicrobiales</taxon>
        <taxon>Rhizobiaceae</taxon>
        <taxon>Rhizobium/Agrobacterium group</taxon>
        <taxon>Rhizobium</taxon>
    </lineage>
</organism>
<reference evidence="3 4" key="1">
    <citation type="submission" date="2016-08" db="EMBL/GenBank/DDBJ databases">
        <authorList>
            <person name="Seilhamer J.J."/>
        </authorList>
    </citation>
    <scope>NUCLEOTIDE SEQUENCE [LARGE SCALE GENOMIC DNA]</scope>
    <source>
        <strain evidence="3 4">HBR26</strain>
    </source>
</reference>
<feature type="transmembrane region" description="Helical" evidence="2">
    <location>
        <begin position="842"/>
        <end position="870"/>
    </location>
</feature>
<dbReference type="EMBL" id="FMAJ01000016">
    <property type="protein sequence ID" value="SCB61238.1"/>
    <property type="molecule type" value="Genomic_DNA"/>
</dbReference>
<evidence type="ECO:0000313" key="4">
    <source>
        <dbReference type="Proteomes" id="UP000198723"/>
    </source>
</evidence>
<evidence type="ECO:0000256" key="2">
    <source>
        <dbReference type="SAM" id="Phobius"/>
    </source>
</evidence>